<feature type="region of interest" description="Disordered" evidence="1">
    <location>
        <begin position="154"/>
        <end position="199"/>
    </location>
</feature>
<feature type="compositionally biased region" description="Basic and acidic residues" evidence="1">
    <location>
        <begin position="154"/>
        <end position="175"/>
    </location>
</feature>
<dbReference type="GO" id="GO:0005654">
    <property type="term" value="C:nucleoplasm"/>
    <property type="evidence" value="ECO:0007669"/>
    <property type="project" value="TreeGrafter"/>
</dbReference>
<dbReference type="EMBL" id="CAJPVJ010034659">
    <property type="protein sequence ID" value="CAG2180967.1"/>
    <property type="molecule type" value="Genomic_DNA"/>
</dbReference>
<accession>A0A7R9MP34</accession>
<feature type="region of interest" description="Disordered" evidence="1">
    <location>
        <begin position="1"/>
        <end position="56"/>
    </location>
</feature>
<organism evidence="2">
    <name type="scientific">Oppiella nova</name>
    <dbReference type="NCBI Taxonomy" id="334625"/>
    <lineage>
        <taxon>Eukaryota</taxon>
        <taxon>Metazoa</taxon>
        <taxon>Ecdysozoa</taxon>
        <taxon>Arthropoda</taxon>
        <taxon>Chelicerata</taxon>
        <taxon>Arachnida</taxon>
        <taxon>Acari</taxon>
        <taxon>Acariformes</taxon>
        <taxon>Sarcoptiformes</taxon>
        <taxon>Oribatida</taxon>
        <taxon>Brachypylina</taxon>
        <taxon>Oppioidea</taxon>
        <taxon>Oppiidae</taxon>
        <taxon>Oppiella</taxon>
    </lineage>
</organism>
<dbReference type="GO" id="GO:0045892">
    <property type="term" value="P:negative regulation of DNA-templated transcription"/>
    <property type="evidence" value="ECO:0007669"/>
    <property type="project" value="TreeGrafter"/>
</dbReference>
<gene>
    <name evidence="2" type="ORF">ONB1V03_LOCUS20388</name>
</gene>
<protein>
    <submittedName>
        <fullName evidence="2">Uncharacterized protein</fullName>
    </submittedName>
</protein>
<name>A0A7R9MP34_9ACAR</name>
<feature type="non-terminal residue" evidence="2">
    <location>
        <position position="1"/>
    </location>
</feature>
<proteinExistence type="predicted"/>
<dbReference type="PANTHER" id="PTHR15577">
    <property type="entry name" value="ZINC FINGER CONTAINING PROTEIN"/>
    <property type="match status" value="1"/>
</dbReference>
<evidence type="ECO:0000256" key="1">
    <source>
        <dbReference type="SAM" id="MobiDB-lite"/>
    </source>
</evidence>
<dbReference type="PANTHER" id="PTHR15577:SF2">
    <property type="entry name" value="ZINC FINGER PROTEIN 318"/>
    <property type="match status" value="1"/>
</dbReference>
<feature type="compositionally biased region" description="Polar residues" evidence="1">
    <location>
        <begin position="1"/>
        <end position="11"/>
    </location>
</feature>
<keyword evidence="3" id="KW-1185">Reference proteome</keyword>
<dbReference type="AlphaFoldDB" id="A0A7R9MP34"/>
<dbReference type="Proteomes" id="UP000728032">
    <property type="component" value="Unassembled WGS sequence"/>
</dbReference>
<evidence type="ECO:0000313" key="2">
    <source>
        <dbReference type="EMBL" id="CAD7663830.1"/>
    </source>
</evidence>
<evidence type="ECO:0000313" key="3">
    <source>
        <dbReference type="Proteomes" id="UP000728032"/>
    </source>
</evidence>
<dbReference type="EMBL" id="OC949484">
    <property type="protein sequence ID" value="CAD7663830.1"/>
    <property type="molecule type" value="Genomic_DNA"/>
</dbReference>
<dbReference type="GO" id="GO:0045893">
    <property type="term" value="P:positive regulation of DNA-templated transcription"/>
    <property type="evidence" value="ECO:0007669"/>
    <property type="project" value="TreeGrafter"/>
</dbReference>
<sequence length="273" mass="31237">MYQPIMNQQIIPKSRPPVAPKLSPRKGTNPNLKKVPIVRSPGAQSSAKRGNEKKDDKLINPYDLLLAERTKLRAELSRATKSYEQKVENQNLIVARDGGTDSYAYKQLDKSIKELQTEIESINGKILKNKELIDKIQKSKANAKHFLDKIKSTGDISKIEPKQKDKPKTSADKKAPQKSPKSGKDAEVITIDDDEEEEKNSRFHYFDSGPHWCKCCDKFSDNMKQYFAHIHTKDHQNKQKASERTPWITKDYIKNFEKVNTKSKDNKLVVASK</sequence>
<reference evidence="2" key="1">
    <citation type="submission" date="2020-11" db="EMBL/GenBank/DDBJ databases">
        <authorList>
            <person name="Tran Van P."/>
        </authorList>
    </citation>
    <scope>NUCLEOTIDE SEQUENCE</scope>
</reference>
<dbReference type="OrthoDB" id="10072641at2759"/>
<dbReference type="InterPro" id="IPR055309">
    <property type="entry name" value="Znf318-like"/>
</dbReference>